<evidence type="ECO:0000313" key="11">
    <source>
        <dbReference type="EMBL" id="SEN30191.1"/>
    </source>
</evidence>
<dbReference type="OrthoDB" id="14196at2"/>
<evidence type="ECO:0000256" key="7">
    <source>
        <dbReference type="ARBA" id="ARBA00031484"/>
    </source>
</evidence>
<dbReference type="Gene3D" id="3.10.50.40">
    <property type="match status" value="1"/>
</dbReference>
<dbReference type="InterPro" id="IPR050245">
    <property type="entry name" value="PrsA_foldase"/>
</dbReference>
<dbReference type="PANTHER" id="PTHR47245">
    <property type="entry name" value="PEPTIDYLPROLYL ISOMERASE"/>
    <property type="match status" value="1"/>
</dbReference>
<feature type="chain" id="PRO_5011657333" description="Parvulin-like PPIase" evidence="9">
    <location>
        <begin position="22"/>
        <end position="280"/>
    </location>
</feature>
<organism evidence="11 12">
    <name type="scientific">Paracoccus alcaliphilus</name>
    <dbReference type="NCBI Taxonomy" id="34002"/>
    <lineage>
        <taxon>Bacteria</taxon>
        <taxon>Pseudomonadati</taxon>
        <taxon>Pseudomonadota</taxon>
        <taxon>Alphaproteobacteria</taxon>
        <taxon>Rhodobacterales</taxon>
        <taxon>Paracoccaceae</taxon>
        <taxon>Paracoccus</taxon>
    </lineage>
</organism>
<dbReference type="GO" id="GO:0003755">
    <property type="term" value="F:peptidyl-prolyl cis-trans isomerase activity"/>
    <property type="evidence" value="ECO:0007669"/>
    <property type="project" value="UniProtKB-KW"/>
</dbReference>
<gene>
    <name evidence="11" type="ORF">SAMN04489859_100422</name>
</gene>
<evidence type="ECO:0000256" key="3">
    <source>
        <dbReference type="ARBA" id="ARBA00013194"/>
    </source>
</evidence>
<dbReference type="Pfam" id="PF00639">
    <property type="entry name" value="Rotamase"/>
    <property type="match status" value="1"/>
</dbReference>
<evidence type="ECO:0000313" key="12">
    <source>
        <dbReference type="Proteomes" id="UP000199054"/>
    </source>
</evidence>
<evidence type="ECO:0000256" key="1">
    <source>
        <dbReference type="ARBA" id="ARBA00000971"/>
    </source>
</evidence>
<evidence type="ECO:0000256" key="2">
    <source>
        <dbReference type="ARBA" id="ARBA00007656"/>
    </source>
</evidence>
<dbReference type="PROSITE" id="PS50198">
    <property type="entry name" value="PPIC_PPIASE_2"/>
    <property type="match status" value="1"/>
</dbReference>
<feature type="signal peptide" evidence="9">
    <location>
        <begin position="1"/>
        <end position="21"/>
    </location>
</feature>
<sequence length="280" mass="30729">MLKRSILAAFVIAAAPLTALAQDQNADSVVAKVNDQDITLGQMIVMRQSLQPQSTEGMTEQAIWDMMLDQLIKQTAVAETASEDMNAAVRAQMELQRRNTLANAAIQAVAEIEPTDEEIRAAYDEMFAQAEPVTEYSAAHILVGSEDEAKAIKAELDGGADFGEQAEEHSTDNSGPNKGDLGWFTPDQMVEPFGNAVQELEKDQVSDPIETQFGWHIIKLNDTRLREAPALEVIQDQLAQMVRRDKVEAEIERIVGDANIEKTEGIDPALAVQIELLEAE</sequence>
<dbReference type="RefSeq" id="WP_090610624.1">
    <property type="nucleotide sequence ID" value="NZ_CP067124.1"/>
</dbReference>
<evidence type="ECO:0000256" key="8">
    <source>
        <dbReference type="PROSITE-ProRule" id="PRU00278"/>
    </source>
</evidence>
<keyword evidence="8 11" id="KW-0413">Isomerase</keyword>
<keyword evidence="12" id="KW-1185">Reference proteome</keyword>
<dbReference type="PANTHER" id="PTHR47245:SF2">
    <property type="entry name" value="PEPTIDYL-PROLYL CIS-TRANS ISOMERASE HP_0175-RELATED"/>
    <property type="match status" value="1"/>
</dbReference>
<dbReference type="InterPro" id="IPR027304">
    <property type="entry name" value="Trigger_fact/SurA_dom_sf"/>
</dbReference>
<name>A0A1H8FE83_9RHOB</name>
<comment type="catalytic activity">
    <reaction evidence="1">
        <text>[protein]-peptidylproline (omega=180) = [protein]-peptidylproline (omega=0)</text>
        <dbReference type="Rhea" id="RHEA:16237"/>
        <dbReference type="Rhea" id="RHEA-COMP:10747"/>
        <dbReference type="Rhea" id="RHEA-COMP:10748"/>
        <dbReference type="ChEBI" id="CHEBI:83833"/>
        <dbReference type="ChEBI" id="CHEBI:83834"/>
        <dbReference type="EC" id="5.2.1.8"/>
    </reaction>
</comment>
<dbReference type="SUPFAM" id="SSF54534">
    <property type="entry name" value="FKBP-like"/>
    <property type="match status" value="1"/>
</dbReference>
<feature type="domain" description="PpiC" evidence="10">
    <location>
        <begin position="133"/>
        <end position="222"/>
    </location>
</feature>
<dbReference type="EC" id="5.2.1.8" evidence="3"/>
<dbReference type="InterPro" id="IPR046357">
    <property type="entry name" value="PPIase_dom_sf"/>
</dbReference>
<proteinExistence type="inferred from homology"/>
<evidence type="ECO:0000259" key="10">
    <source>
        <dbReference type="PROSITE" id="PS50198"/>
    </source>
</evidence>
<evidence type="ECO:0000256" key="5">
    <source>
        <dbReference type="ARBA" id="ARBA00023110"/>
    </source>
</evidence>
<dbReference type="InterPro" id="IPR000297">
    <property type="entry name" value="PPIase_PpiC"/>
</dbReference>
<comment type="similarity">
    <text evidence="2">Belongs to the PpiC/parvulin rotamase family.</text>
</comment>
<reference evidence="11 12" key="1">
    <citation type="submission" date="2016-10" db="EMBL/GenBank/DDBJ databases">
        <authorList>
            <person name="de Groot N.N."/>
        </authorList>
    </citation>
    <scope>NUCLEOTIDE SEQUENCE [LARGE SCALE GENOMIC DNA]</scope>
    <source>
        <strain evidence="11 12">DSM 8512</strain>
    </source>
</reference>
<evidence type="ECO:0000256" key="4">
    <source>
        <dbReference type="ARBA" id="ARBA00018370"/>
    </source>
</evidence>
<dbReference type="AlphaFoldDB" id="A0A1H8FE83"/>
<keyword evidence="5 8" id="KW-0697">Rotamase</keyword>
<evidence type="ECO:0000256" key="9">
    <source>
        <dbReference type="SAM" id="SignalP"/>
    </source>
</evidence>
<dbReference type="SUPFAM" id="SSF109998">
    <property type="entry name" value="Triger factor/SurA peptide-binding domain-like"/>
    <property type="match status" value="1"/>
</dbReference>
<dbReference type="EMBL" id="FODE01000004">
    <property type="protein sequence ID" value="SEN30191.1"/>
    <property type="molecule type" value="Genomic_DNA"/>
</dbReference>
<evidence type="ECO:0000256" key="6">
    <source>
        <dbReference type="ARBA" id="ARBA00030642"/>
    </source>
</evidence>
<dbReference type="Proteomes" id="UP000199054">
    <property type="component" value="Unassembled WGS sequence"/>
</dbReference>
<accession>A0A1H8FE83</accession>
<keyword evidence="9" id="KW-0732">Signal</keyword>
<dbReference type="STRING" id="34002.SAMN04489859_100422"/>
<protein>
    <recommendedName>
        <fullName evidence="4">Parvulin-like PPIase</fullName>
        <ecNumber evidence="3">5.2.1.8</ecNumber>
    </recommendedName>
    <alternativeName>
        <fullName evidence="6">Peptidyl-prolyl cis-trans isomerase plp</fullName>
    </alternativeName>
    <alternativeName>
        <fullName evidence="7">Rotamase plp</fullName>
    </alternativeName>
</protein>